<keyword evidence="3" id="KW-1185">Reference proteome</keyword>
<sequence>SLVSQRLRLHAPNARGPGSILSQETRSHMPELRVCMPQLKIPHTSTKD</sequence>
<evidence type="ECO:0000313" key="3">
    <source>
        <dbReference type="Proteomes" id="UP000295264"/>
    </source>
</evidence>
<dbReference type="EMBL" id="QWLN02008121">
    <property type="protein sequence ID" value="TEA35025.1"/>
    <property type="molecule type" value="Genomic_DNA"/>
</dbReference>
<protein>
    <submittedName>
        <fullName evidence="2">Uncharacterized protein</fullName>
    </submittedName>
</protein>
<feature type="non-terminal residue" evidence="2">
    <location>
        <position position="1"/>
    </location>
</feature>
<organism evidence="2 3">
    <name type="scientific">Sousa chinensis</name>
    <name type="common">Indo-pacific humpbacked dolphin</name>
    <name type="synonym">Steno chinensis</name>
    <dbReference type="NCBI Taxonomy" id="103600"/>
    <lineage>
        <taxon>Eukaryota</taxon>
        <taxon>Metazoa</taxon>
        <taxon>Chordata</taxon>
        <taxon>Craniata</taxon>
        <taxon>Vertebrata</taxon>
        <taxon>Euteleostomi</taxon>
        <taxon>Mammalia</taxon>
        <taxon>Eutheria</taxon>
        <taxon>Laurasiatheria</taxon>
        <taxon>Artiodactyla</taxon>
        <taxon>Whippomorpha</taxon>
        <taxon>Cetacea</taxon>
        <taxon>Odontoceti</taxon>
        <taxon>Delphinidae</taxon>
        <taxon>Sousa</taxon>
    </lineage>
</organism>
<gene>
    <name evidence="2" type="ORF">DBR06_SOUSAS9710106</name>
</gene>
<dbReference type="Proteomes" id="UP000295264">
    <property type="component" value="Unassembled WGS sequence"/>
</dbReference>
<evidence type="ECO:0000313" key="2">
    <source>
        <dbReference type="EMBL" id="TEA35025.1"/>
    </source>
</evidence>
<accession>A0A484GHL6</accession>
<feature type="region of interest" description="Disordered" evidence="1">
    <location>
        <begin position="1"/>
        <end position="26"/>
    </location>
</feature>
<feature type="non-terminal residue" evidence="2">
    <location>
        <position position="48"/>
    </location>
</feature>
<evidence type="ECO:0000256" key="1">
    <source>
        <dbReference type="SAM" id="MobiDB-lite"/>
    </source>
</evidence>
<reference evidence="2 3" key="1">
    <citation type="journal article" date="2018" name="Genomics">
        <title>Molecular footprints of inshore aquatic adaptation in Indo-Pacific humpback dolphin (Sousa chinensis).</title>
        <authorList>
            <person name="Ming Y."/>
            <person name="Jian J."/>
            <person name="Yu F."/>
            <person name="Yu X."/>
            <person name="Wang J."/>
            <person name="Liu W."/>
        </authorList>
    </citation>
    <scope>NUCLEOTIDE SEQUENCE [LARGE SCALE GENOMIC DNA]</scope>
    <source>
        <strain evidence="2">MY-2018</strain>
        <tissue evidence="2">Skin</tissue>
    </source>
</reference>
<proteinExistence type="predicted"/>
<comment type="caution">
    <text evidence="2">The sequence shown here is derived from an EMBL/GenBank/DDBJ whole genome shotgun (WGS) entry which is preliminary data.</text>
</comment>
<dbReference type="AlphaFoldDB" id="A0A484GHL6"/>
<name>A0A484GHL6_SOUCH</name>